<dbReference type="InParanoid" id="A0A146G7P1"/>
<comment type="caution">
    <text evidence="3">The sequence shown here is derived from an EMBL/GenBank/DDBJ whole genome shotgun (WGS) entry which is preliminary data.</text>
</comment>
<dbReference type="STRING" id="690879.TSACC_21337"/>
<evidence type="ECO:0000313" key="4">
    <source>
        <dbReference type="Proteomes" id="UP000076023"/>
    </source>
</evidence>
<dbReference type="Proteomes" id="UP000076023">
    <property type="component" value="Unassembled WGS sequence"/>
</dbReference>
<proteinExistence type="predicted"/>
<protein>
    <submittedName>
        <fullName evidence="3">Uncharacterized protein</fullName>
    </submittedName>
</protein>
<dbReference type="OrthoDB" id="9832949at2"/>
<accession>A0A146G7P1</accession>
<feature type="transmembrane region" description="Helical" evidence="2">
    <location>
        <begin position="55"/>
        <end position="75"/>
    </location>
</feature>
<keyword evidence="2" id="KW-0472">Membrane</keyword>
<organism evidence="3 4">
    <name type="scientific">Terrimicrobium sacchariphilum</name>
    <dbReference type="NCBI Taxonomy" id="690879"/>
    <lineage>
        <taxon>Bacteria</taxon>
        <taxon>Pseudomonadati</taxon>
        <taxon>Verrucomicrobiota</taxon>
        <taxon>Terrimicrobiia</taxon>
        <taxon>Terrimicrobiales</taxon>
        <taxon>Terrimicrobiaceae</taxon>
        <taxon>Terrimicrobium</taxon>
    </lineage>
</organism>
<name>A0A146G7P1_TERSA</name>
<keyword evidence="1" id="KW-0175">Coiled coil</keyword>
<evidence type="ECO:0000256" key="2">
    <source>
        <dbReference type="SAM" id="Phobius"/>
    </source>
</evidence>
<evidence type="ECO:0000313" key="3">
    <source>
        <dbReference type="EMBL" id="GAT32934.1"/>
    </source>
</evidence>
<keyword evidence="2" id="KW-1133">Transmembrane helix</keyword>
<evidence type="ECO:0000256" key="1">
    <source>
        <dbReference type="SAM" id="Coils"/>
    </source>
</evidence>
<dbReference type="AlphaFoldDB" id="A0A146G7P1"/>
<keyword evidence="4" id="KW-1185">Reference proteome</keyword>
<dbReference type="EMBL" id="BDCO01000002">
    <property type="protein sequence ID" value="GAT32934.1"/>
    <property type="molecule type" value="Genomic_DNA"/>
</dbReference>
<dbReference type="RefSeq" id="WP_075078729.1">
    <property type="nucleotide sequence ID" value="NZ_BDCO01000002.1"/>
</dbReference>
<sequence length="180" mass="18834">MSPQLLQTSAIVVSIGLLTSACENLSPGENAGLFGAAAGLATGIPLAAAGVDPAITIPVTAGAVAVAGVSAYVIAKYQASERQRKIAEQRARVYLAEQAQKQKEQQAAAAAKAKQQKKPRYIAVQTVKEDTNQGKSQVMIFDTQSNELVGNNVYDLKSSPKVGQTTKFDTYTAEYVGTGS</sequence>
<gene>
    <name evidence="3" type="ORF">TSACC_21337</name>
</gene>
<keyword evidence="2" id="KW-0812">Transmembrane</keyword>
<reference evidence="4" key="1">
    <citation type="journal article" date="2017" name="Genome Announc.">
        <title>Draft Genome Sequence of Terrimicrobium sacchariphilum NM-5T, a Facultative Anaerobic Soil Bacterium of the Class Spartobacteria.</title>
        <authorList>
            <person name="Qiu Y.L."/>
            <person name="Tourlousse D.M."/>
            <person name="Matsuura N."/>
            <person name="Ohashi A."/>
            <person name="Sekiguchi Y."/>
        </authorList>
    </citation>
    <scope>NUCLEOTIDE SEQUENCE [LARGE SCALE GENOMIC DNA]</scope>
    <source>
        <strain evidence="4">NM-5</strain>
    </source>
</reference>
<feature type="coiled-coil region" evidence="1">
    <location>
        <begin position="77"/>
        <end position="116"/>
    </location>
</feature>